<proteinExistence type="predicted"/>
<dbReference type="Proteomes" id="UP000824120">
    <property type="component" value="Chromosome 12"/>
</dbReference>
<dbReference type="AlphaFoldDB" id="A0A9J5W3P6"/>
<evidence type="ECO:0000313" key="1">
    <source>
        <dbReference type="EMBL" id="KAG5570155.1"/>
    </source>
</evidence>
<sequence>MENITPPFQDDDMITACSKINNAVLIKSKLVKSWCCTDCKHVFHMQGNGNYKSENQTLMANKLKV</sequence>
<evidence type="ECO:0000313" key="2">
    <source>
        <dbReference type="Proteomes" id="UP000824120"/>
    </source>
</evidence>
<comment type="caution">
    <text evidence="1">The sequence shown here is derived from an EMBL/GenBank/DDBJ whole genome shotgun (WGS) entry which is preliminary data.</text>
</comment>
<protein>
    <submittedName>
        <fullName evidence="1">Uncharacterized protein</fullName>
    </submittedName>
</protein>
<gene>
    <name evidence="1" type="ORF">H5410_059921</name>
</gene>
<accession>A0A9J5W3P6</accession>
<name>A0A9J5W3P6_SOLCO</name>
<keyword evidence="2" id="KW-1185">Reference proteome</keyword>
<dbReference type="EMBL" id="JACXVP010000012">
    <property type="protein sequence ID" value="KAG5570155.1"/>
    <property type="molecule type" value="Genomic_DNA"/>
</dbReference>
<organism evidence="1 2">
    <name type="scientific">Solanum commersonii</name>
    <name type="common">Commerson's wild potato</name>
    <name type="synonym">Commerson's nightshade</name>
    <dbReference type="NCBI Taxonomy" id="4109"/>
    <lineage>
        <taxon>Eukaryota</taxon>
        <taxon>Viridiplantae</taxon>
        <taxon>Streptophyta</taxon>
        <taxon>Embryophyta</taxon>
        <taxon>Tracheophyta</taxon>
        <taxon>Spermatophyta</taxon>
        <taxon>Magnoliopsida</taxon>
        <taxon>eudicotyledons</taxon>
        <taxon>Gunneridae</taxon>
        <taxon>Pentapetalae</taxon>
        <taxon>asterids</taxon>
        <taxon>lamiids</taxon>
        <taxon>Solanales</taxon>
        <taxon>Solanaceae</taxon>
        <taxon>Solanoideae</taxon>
        <taxon>Solaneae</taxon>
        <taxon>Solanum</taxon>
    </lineage>
</organism>
<reference evidence="1 2" key="1">
    <citation type="submission" date="2020-09" db="EMBL/GenBank/DDBJ databases">
        <title>De no assembly of potato wild relative species, Solanum commersonii.</title>
        <authorList>
            <person name="Cho K."/>
        </authorList>
    </citation>
    <scope>NUCLEOTIDE SEQUENCE [LARGE SCALE GENOMIC DNA]</scope>
    <source>
        <strain evidence="1">LZ3.2</strain>
        <tissue evidence="1">Leaf</tissue>
    </source>
</reference>